<evidence type="ECO:0000259" key="5">
    <source>
        <dbReference type="Pfam" id="PF04198"/>
    </source>
</evidence>
<dbReference type="Gene3D" id="3.40.50.1360">
    <property type="match status" value="1"/>
</dbReference>
<evidence type="ECO:0000313" key="6">
    <source>
        <dbReference type="EMBL" id="MBP0439998.1"/>
    </source>
</evidence>
<organism evidence="6 7">
    <name type="scientific">Tianweitania sediminis</name>
    <dbReference type="NCBI Taxonomy" id="1502156"/>
    <lineage>
        <taxon>Bacteria</taxon>
        <taxon>Pseudomonadati</taxon>
        <taxon>Pseudomonadota</taxon>
        <taxon>Alphaproteobacteria</taxon>
        <taxon>Hyphomicrobiales</taxon>
        <taxon>Phyllobacteriaceae</taxon>
        <taxon>Tianweitania</taxon>
    </lineage>
</organism>
<keyword evidence="7" id="KW-1185">Reference proteome</keyword>
<dbReference type="RefSeq" id="WP_209336040.1">
    <property type="nucleotide sequence ID" value="NZ_JAGIYY010000005.1"/>
</dbReference>
<sequence>MAISERGEADRRLDQAARAAWLYYVKSKRQDDIAQELGISRQIVQRLIALALSENLISFQVRHPLSECIALADRLKEKFGLQFCEVALNEAGNTEDIPAVATVAAHYLDNVLMQKSPVTIAVGNGTAMRETVMRVSAAERPQHRCVSLMGNLTPHGRASRHDVVTKLAERINAQSYPLPMPLVAATVSERDILQAQLGYKTLRGLVDEASLLVMGSGNVGWQAGIHADGFITDPELAEAMDAGAVGEVLGGVIDKSGRFVEVSYFERLTSLFRAPNSKQATLLVSSGQIRVPAIHAALTGKIANALITDENTAKSVLAV</sequence>
<dbReference type="InterPro" id="IPR037171">
    <property type="entry name" value="NagB/RpiA_transferase-like"/>
</dbReference>
<keyword evidence="2" id="KW-0805">Transcription regulation</keyword>
<dbReference type="SUPFAM" id="SSF100950">
    <property type="entry name" value="NagB/RpiA/CoA transferase-like"/>
    <property type="match status" value="1"/>
</dbReference>
<dbReference type="GO" id="GO:0030246">
    <property type="term" value="F:carbohydrate binding"/>
    <property type="evidence" value="ECO:0007669"/>
    <property type="project" value="InterPro"/>
</dbReference>
<comment type="similarity">
    <text evidence="1">Belongs to the SorC transcriptional regulatory family.</text>
</comment>
<evidence type="ECO:0000256" key="3">
    <source>
        <dbReference type="ARBA" id="ARBA00023125"/>
    </source>
</evidence>
<protein>
    <submittedName>
        <fullName evidence="6">Sugar-binding transcriptional regulator</fullName>
    </submittedName>
</protein>
<dbReference type="InterPro" id="IPR007324">
    <property type="entry name" value="Sugar-bd_dom_put"/>
</dbReference>
<gene>
    <name evidence="6" type="ORF">J5Y06_15180</name>
</gene>
<dbReference type="AlphaFoldDB" id="A0A8J7UJF9"/>
<dbReference type="EMBL" id="JAGIYY010000005">
    <property type="protein sequence ID" value="MBP0439998.1"/>
    <property type="molecule type" value="Genomic_DNA"/>
</dbReference>
<feature type="domain" description="Sugar-binding" evidence="5">
    <location>
        <begin position="64"/>
        <end position="318"/>
    </location>
</feature>
<name>A0A8J7UJF9_9HYPH</name>
<dbReference type="GO" id="GO:0003677">
    <property type="term" value="F:DNA binding"/>
    <property type="evidence" value="ECO:0007669"/>
    <property type="project" value="UniProtKB-KW"/>
</dbReference>
<evidence type="ECO:0000256" key="1">
    <source>
        <dbReference type="ARBA" id="ARBA00010466"/>
    </source>
</evidence>
<dbReference type="InterPro" id="IPR051054">
    <property type="entry name" value="SorC_transcr_regulators"/>
</dbReference>
<evidence type="ECO:0000256" key="4">
    <source>
        <dbReference type="ARBA" id="ARBA00023163"/>
    </source>
</evidence>
<dbReference type="PANTHER" id="PTHR34294">
    <property type="entry name" value="TRANSCRIPTIONAL REGULATOR-RELATED"/>
    <property type="match status" value="1"/>
</dbReference>
<keyword evidence="4" id="KW-0804">Transcription</keyword>
<reference evidence="6" key="1">
    <citation type="submission" date="2021-03" db="EMBL/GenBank/DDBJ databases">
        <title>Genome sequencing and assembly of Tianweitania sediminis.</title>
        <authorList>
            <person name="Chhetri G."/>
        </authorList>
    </citation>
    <scope>NUCLEOTIDE SEQUENCE</scope>
    <source>
        <strain evidence="6">Z8</strain>
    </source>
</reference>
<evidence type="ECO:0000313" key="7">
    <source>
        <dbReference type="Proteomes" id="UP000666240"/>
    </source>
</evidence>
<evidence type="ECO:0000256" key="2">
    <source>
        <dbReference type="ARBA" id="ARBA00023015"/>
    </source>
</evidence>
<comment type="caution">
    <text evidence="6">The sequence shown here is derived from an EMBL/GenBank/DDBJ whole genome shotgun (WGS) entry which is preliminary data.</text>
</comment>
<dbReference type="InterPro" id="IPR036388">
    <property type="entry name" value="WH-like_DNA-bd_sf"/>
</dbReference>
<keyword evidence="3" id="KW-0238">DNA-binding</keyword>
<dbReference type="PANTHER" id="PTHR34294:SF1">
    <property type="entry name" value="TRANSCRIPTIONAL REGULATOR LSRR"/>
    <property type="match status" value="1"/>
</dbReference>
<dbReference type="Pfam" id="PF04198">
    <property type="entry name" value="Sugar-bind"/>
    <property type="match status" value="1"/>
</dbReference>
<dbReference type="Gene3D" id="1.10.10.10">
    <property type="entry name" value="Winged helix-like DNA-binding domain superfamily/Winged helix DNA-binding domain"/>
    <property type="match status" value="1"/>
</dbReference>
<proteinExistence type="inferred from homology"/>
<accession>A0A8J7UJF9</accession>
<dbReference type="Proteomes" id="UP000666240">
    <property type="component" value="Unassembled WGS sequence"/>
</dbReference>